<evidence type="ECO:0000313" key="2">
    <source>
        <dbReference type="Proteomes" id="UP001152747"/>
    </source>
</evidence>
<name>A0A9P1J030_9PELO</name>
<dbReference type="Gene3D" id="2.120.10.80">
    <property type="entry name" value="Kelch-type beta propeller"/>
    <property type="match status" value="1"/>
</dbReference>
<dbReference type="EMBL" id="CANHGI010000006">
    <property type="protein sequence ID" value="CAI5454191.1"/>
    <property type="molecule type" value="Genomic_DNA"/>
</dbReference>
<dbReference type="InterPro" id="IPR015915">
    <property type="entry name" value="Kelch-typ_b-propeller"/>
</dbReference>
<dbReference type="InterPro" id="IPR011043">
    <property type="entry name" value="Gal_Oxase/kelch_b-propeller"/>
</dbReference>
<proteinExistence type="predicted"/>
<comment type="caution">
    <text evidence="1">The sequence shown here is derived from an EMBL/GenBank/DDBJ whole genome shotgun (WGS) entry which is preliminary data.</text>
</comment>
<dbReference type="OrthoDB" id="5867838at2759"/>
<evidence type="ECO:0000313" key="1">
    <source>
        <dbReference type="EMBL" id="CAI5454191.1"/>
    </source>
</evidence>
<dbReference type="Proteomes" id="UP001152747">
    <property type="component" value="Unassembled WGS sequence"/>
</dbReference>
<dbReference type="AlphaFoldDB" id="A0A9P1J030"/>
<organism evidence="1 2">
    <name type="scientific">Caenorhabditis angaria</name>
    <dbReference type="NCBI Taxonomy" id="860376"/>
    <lineage>
        <taxon>Eukaryota</taxon>
        <taxon>Metazoa</taxon>
        <taxon>Ecdysozoa</taxon>
        <taxon>Nematoda</taxon>
        <taxon>Chromadorea</taxon>
        <taxon>Rhabditida</taxon>
        <taxon>Rhabditina</taxon>
        <taxon>Rhabditomorpha</taxon>
        <taxon>Rhabditoidea</taxon>
        <taxon>Rhabditidae</taxon>
        <taxon>Peloderinae</taxon>
        <taxon>Caenorhabditis</taxon>
    </lineage>
</organism>
<accession>A0A9P1J030</accession>
<protein>
    <submittedName>
        <fullName evidence="1">Uncharacterized protein</fullName>
    </submittedName>
</protein>
<keyword evidence="2" id="KW-1185">Reference proteome</keyword>
<reference evidence="1" key="1">
    <citation type="submission" date="2022-11" db="EMBL/GenBank/DDBJ databases">
        <authorList>
            <person name="Kikuchi T."/>
        </authorList>
    </citation>
    <scope>NUCLEOTIDE SEQUENCE</scope>
    <source>
        <strain evidence="1">PS1010</strain>
    </source>
</reference>
<sequence length="328" mass="36936">MEPEFLGQGYGSFEELYDTHHSVILDGKVVLIGQKYVDQKAHNWGHRIAYAGTYLLTFDPETKEWTKKEFDQLSDKENYNEIIFTANNKLFILLVTNFGAIHFERLFEWTGSSWFELAMQRNVEKVEQDPAMNVYCYHMPGTTSDGKSVFVFTDQDGAYQVYTLDTQTMQVDHAHTVSAENNHMRGKVITGAVHGNKALLSIGVSQCAFRWQNQTFTLVNLETNTSEEINIEGEWTTLPRYCYSGPSAVTVNPETGSWILAAGVLQVGMCDSEYYGAVWALKNAFESAGNEWKEVPGTVPEGITIADGVNIYTVTKEQVTKIILESDL</sequence>
<dbReference type="SUPFAM" id="SSF50965">
    <property type="entry name" value="Galactose oxidase, central domain"/>
    <property type="match status" value="1"/>
</dbReference>
<gene>
    <name evidence="1" type="ORF">CAMP_LOCUS16828</name>
</gene>